<dbReference type="EMBL" id="QUBG01000007">
    <property type="protein sequence ID" value="TPR43122.1"/>
    <property type="molecule type" value="Genomic_DNA"/>
</dbReference>
<comment type="caution">
    <text evidence="2">The sequence shown here is derived from an EMBL/GenBank/DDBJ whole genome shotgun (WGS) entry which is preliminary data.</text>
</comment>
<organism evidence="2 4">
    <name type="scientific">Apilactobacillus micheneri</name>
    <dbReference type="NCBI Taxonomy" id="1899430"/>
    <lineage>
        <taxon>Bacteria</taxon>
        <taxon>Bacillati</taxon>
        <taxon>Bacillota</taxon>
        <taxon>Bacilli</taxon>
        <taxon>Lactobacillales</taxon>
        <taxon>Lactobacillaceae</taxon>
        <taxon>Apilactobacillus</taxon>
    </lineage>
</organism>
<keyword evidence="3" id="KW-1185">Reference proteome</keyword>
<reference evidence="2 3" key="1">
    <citation type="submission" date="2018-08" db="EMBL/GenBank/DDBJ databases">
        <title>Comparative genomics of wild bee and flower associated Lactobacillus reveals potential adaptation to the bee host.</title>
        <authorList>
            <person name="Vuong H.Q."/>
            <person name="Mcfrederick Q.S."/>
        </authorList>
    </citation>
    <scope>NUCLEOTIDE SEQUENCE</scope>
    <source>
        <strain evidence="1 3">HV_13</strain>
        <strain evidence="2">HV_63</strain>
    </source>
</reference>
<dbReference type="Proteomes" id="UP000777560">
    <property type="component" value="Unassembled WGS sequence"/>
</dbReference>
<evidence type="ECO:0000313" key="4">
    <source>
        <dbReference type="Proteomes" id="UP000784700"/>
    </source>
</evidence>
<dbReference type="GeneID" id="58108317"/>
<evidence type="ECO:0000313" key="3">
    <source>
        <dbReference type="Proteomes" id="UP000777560"/>
    </source>
</evidence>
<accession>A0A9Q8MTS8</accession>
<name>A0A9Q8MTS8_9LACO</name>
<dbReference type="AlphaFoldDB" id="A0A9Q8MTS8"/>
<evidence type="ECO:0000313" key="1">
    <source>
        <dbReference type="EMBL" id="TPR26293.1"/>
    </source>
</evidence>
<dbReference type="RefSeq" id="WP_105964244.1">
    <property type="nucleotide sequence ID" value="NZ_POSO01000002.1"/>
</dbReference>
<proteinExistence type="predicted"/>
<dbReference type="EMBL" id="QUAV01000001">
    <property type="protein sequence ID" value="TPR26293.1"/>
    <property type="molecule type" value="Genomic_DNA"/>
</dbReference>
<evidence type="ECO:0000313" key="2">
    <source>
        <dbReference type="EMBL" id="TPR43122.1"/>
    </source>
</evidence>
<gene>
    <name evidence="1" type="ORF">DY114_00945</name>
    <name evidence="2" type="ORF">DY130_06470</name>
</gene>
<protein>
    <submittedName>
        <fullName evidence="2">Uncharacterized protein</fullName>
    </submittedName>
</protein>
<sequence length="79" mass="9139">MWNILAVLLVVFVVYAVVKEVRERRILTDFLNDKENVLKVNKIIQNQSDDKDAVDKIKDDFDLNNAVATDVFAFVQKIN</sequence>
<dbReference type="Proteomes" id="UP000784700">
    <property type="component" value="Unassembled WGS sequence"/>
</dbReference>